<keyword evidence="3" id="KW-0378">Hydrolase</keyword>
<name>A0A095SSR0_9FLAO</name>
<dbReference type="SUPFAM" id="SSF52096">
    <property type="entry name" value="ClpP/crotonase"/>
    <property type="match status" value="1"/>
</dbReference>
<dbReference type="SMART" id="SM00245">
    <property type="entry name" value="TSPc"/>
    <property type="match status" value="1"/>
</dbReference>
<comment type="similarity">
    <text evidence="1">Belongs to the peptidase S41A family.</text>
</comment>
<sequence>MKKILFILLPIIGFAQSEKNPCGTLATINTIIQDKHYKPKPVDDSLSVYVFNEFLKNIDEDNRLFTEIEIKNLKKHQYKIDNYIIENNCDFLTDFYKAYSIAIERYKNTIESIKSEPFALKSSEYIEFSKNSFPYSKDEKELKNRYKKRILFHVLREIAEISTNKDSIVTNFSKISLTAKEKVFESYLCKYSSLQLSVKDFNSKFFSVFCSYFDPHTMYLSESDKSSFFSAVSADNLSFGMSVSMNEKDEIIVDEVVPGSSAYFTEKIESGDQIIKIKHKNEEYEIACSSMNKIESIFSSSEYKNADFTLRKKTGEVYTVNLTKKVLKNYENNVYSYILEKDNNRTGYIRIPSFYGKFENGKTNVSDDVAKEIYKLKEDKIDGLIIDLENNGGGSMEEAIKLTGSFIDIGPIAIMNDKNGKKETIKDPNRGSLYLGPMVVLINGFSASASEFFTNTMQDYDRAIVIGNQSHGKATMQTVVPLSEGKNPDEFIKITIEEFYRISGKSNQTIGITPDVVIPTLFDKQMPRESENETAIKNDVIKGVLRYSAFVNPFKLEVVEESKKRVSSNEILKSVSELNSKIDTIYEYDLAPILLEFNAVYDEVSKMNSFWKELKDVASKEYPIEVKRNSIDVAYQQFDDYLKSSNTEKIKAIKSNLHIIEAVNIINDLKSK</sequence>
<dbReference type="Pfam" id="PF03572">
    <property type="entry name" value="Peptidase_S41"/>
    <property type="match status" value="1"/>
</dbReference>
<dbReference type="InterPro" id="IPR001478">
    <property type="entry name" value="PDZ"/>
</dbReference>
<keyword evidence="4" id="KW-0720">Serine protease</keyword>
<evidence type="ECO:0000259" key="5">
    <source>
        <dbReference type="PROSITE" id="PS50106"/>
    </source>
</evidence>
<dbReference type="STRING" id="1453498.LG45_11175"/>
<dbReference type="PROSITE" id="PS50106">
    <property type="entry name" value="PDZ"/>
    <property type="match status" value="1"/>
</dbReference>
<evidence type="ECO:0000256" key="2">
    <source>
        <dbReference type="ARBA" id="ARBA00022670"/>
    </source>
</evidence>
<reference evidence="6 7" key="1">
    <citation type="submission" date="2014-09" db="EMBL/GenBank/DDBJ databases">
        <title>Whole Genome Shotgun of Flavobacterium aquatile LMG 4008.</title>
        <authorList>
            <person name="Gale A.N."/>
            <person name="Pipes S.E."/>
            <person name="Newman J.D."/>
        </authorList>
    </citation>
    <scope>NUCLEOTIDE SEQUENCE [LARGE SCALE GENOMIC DNA]</scope>
    <source>
        <strain evidence="6 7">LMG 4008</strain>
    </source>
</reference>
<dbReference type="PANTHER" id="PTHR32060:SF22">
    <property type="entry name" value="CARBOXYL-TERMINAL-PROCESSING PEPTIDASE 3, CHLOROPLASTIC"/>
    <property type="match status" value="1"/>
</dbReference>
<dbReference type="CDD" id="cd07560">
    <property type="entry name" value="Peptidase_S41_CPP"/>
    <property type="match status" value="1"/>
</dbReference>
<dbReference type="OrthoDB" id="9812068at2"/>
<dbReference type="InterPro" id="IPR040573">
    <property type="entry name" value="TSP_N"/>
</dbReference>
<evidence type="ECO:0000313" key="7">
    <source>
        <dbReference type="Proteomes" id="UP000029554"/>
    </source>
</evidence>
<accession>A0A095SSR0</accession>
<dbReference type="Pfam" id="PF00595">
    <property type="entry name" value="PDZ"/>
    <property type="match status" value="1"/>
</dbReference>
<keyword evidence="2" id="KW-0645">Protease</keyword>
<feature type="domain" description="PDZ" evidence="5">
    <location>
        <begin position="217"/>
        <end position="277"/>
    </location>
</feature>
<proteinExistence type="inferred from homology"/>
<dbReference type="RefSeq" id="WP_035127078.1">
    <property type="nucleotide sequence ID" value="NZ_JRHH01000004.1"/>
</dbReference>
<dbReference type="EMBL" id="JRHH01000004">
    <property type="protein sequence ID" value="KGD67676.1"/>
    <property type="molecule type" value="Genomic_DNA"/>
</dbReference>
<dbReference type="MEROPS" id="S41.001"/>
<comment type="caution">
    <text evidence="6">The sequence shown here is derived from an EMBL/GenBank/DDBJ whole genome shotgun (WGS) entry which is preliminary data.</text>
</comment>
<evidence type="ECO:0000256" key="4">
    <source>
        <dbReference type="ARBA" id="ARBA00022825"/>
    </source>
</evidence>
<evidence type="ECO:0000313" key="6">
    <source>
        <dbReference type="EMBL" id="KGD67676.1"/>
    </source>
</evidence>
<dbReference type="InterPro" id="IPR029045">
    <property type="entry name" value="ClpP/crotonase-like_dom_sf"/>
</dbReference>
<keyword evidence="7" id="KW-1185">Reference proteome</keyword>
<dbReference type="Pfam" id="PF17804">
    <property type="entry name" value="TSP_NTD"/>
    <property type="match status" value="1"/>
</dbReference>
<dbReference type="eggNOG" id="COG0793">
    <property type="taxonomic scope" value="Bacteria"/>
</dbReference>
<dbReference type="GO" id="GO:0004175">
    <property type="term" value="F:endopeptidase activity"/>
    <property type="evidence" value="ECO:0007669"/>
    <property type="project" value="TreeGrafter"/>
</dbReference>
<dbReference type="Proteomes" id="UP000029554">
    <property type="component" value="Unassembled WGS sequence"/>
</dbReference>
<dbReference type="GO" id="GO:0007165">
    <property type="term" value="P:signal transduction"/>
    <property type="evidence" value="ECO:0007669"/>
    <property type="project" value="TreeGrafter"/>
</dbReference>
<dbReference type="GO" id="GO:0006508">
    <property type="term" value="P:proteolysis"/>
    <property type="evidence" value="ECO:0007669"/>
    <property type="project" value="UniProtKB-KW"/>
</dbReference>
<dbReference type="GO" id="GO:0008236">
    <property type="term" value="F:serine-type peptidase activity"/>
    <property type="evidence" value="ECO:0007669"/>
    <property type="project" value="UniProtKB-KW"/>
</dbReference>
<dbReference type="Gene3D" id="3.90.226.10">
    <property type="entry name" value="2-enoyl-CoA Hydratase, Chain A, domain 1"/>
    <property type="match status" value="1"/>
</dbReference>
<dbReference type="GO" id="GO:0030288">
    <property type="term" value="C:outer membrane-bounded periplasmic space"/>
    <property type="evidence" value="ECO:0007669"/>
    <property type="project" value="TreeGrafter"/>
</dbReference>
<organism evidence="6 7">
    <name type="scientific">Flavobacterium aquatile LMG 4008 = ATCC 11947</name>
    <dbReference type="NCBI Taxonomy" id="1453498"/>
    <lineage>
        <taxon>Bacteria</taxon>
        <taxon>Pseudomonadati</taxon>
        <taxon>Bacteroidota</taxon>
        <taxon>Flavobacteriia</taxon>
        <taxon>Flavobacteriales</taxon>
        <taxon>Flavobacteriaceae</taxon>
        <taxon>Flavobacterium</taxon>
    </lineage>
</organism>
<dbReference type="AlphaFoldDB" id="A0A095SSR0"/>
<protein>
    <recommendedName>
        <fullName evidence="5">PDZ domain-containing protein</fullName>
    </recommendedName>
</protein>
<evidence type="ECO:0000256" key="1">
    <source>
        <dbReference type="ARBA" id="ARBA00009179"/>
    </source>
</evidence>
<dbReference type="PANTHER" id="PTHR32060">
    <property type="entry name" value="TAIL-SPECIFIC PROTEASE"/>
    <property type="match status" value="1"/>
</dbReference>
<dbReference type="InterPro" id="IPR036034">
    <property type="entry name" value="PDZ_sf"/>
</dbReference>
<dbReference type="Gene3D" id="2.30.42.10">
    <property type="match status" value="1"/>
</dbReference>
<gene>
    <name evidence="6" type="ORF">LG45_11175</name>
</gene>
<dbReference type="InterPro" id="IPR005151">
    <property type="entry name" value="Tail-specific_protease"/>
</dbReference>
<dbReference type="InterPro" id="IPR004447">
    <property type="entry name" value="Peptidase_S41A"/>
</dbReference>
<evidence type="ECO:0000256" key="3">
    <source>
        <dbReference type="ARBA" id="ARBA00022801"/>
    </source>
</evidence>